<comment type="subcellular location">
    <subcellularLocation>
        <location evidence="1">Membrane</location>
        <topology evidence="1">Multi-pass membrane protein</topology>
    </subcellularLocation>
</comment>
<keyword evidence="3 6" id="KW-1133">Transmembrane helix</keyword>
<keyword evidence="7" id="KW-0732">Signal</keyword>
<dbReference type="PANTHER" id="PTHR39469">
    <property type="entry name" value="CHROMOSOME 1, WHOLE GENOME SHOTGUN SEQUENCE"/>
    <property type="match status" value="1"/>
</dbReference>
<evidence type="ECO:0000256" key="4">
    <source>
        <dbReference type="ARBA" id="ARBA00023136"/>
    </source>
</evidence>
<evidence type="ECO:0000256" key="6">
    <source>
        <dbReference type="SAM" id="Phobius"/>
    </source>
</evidence>
<dbReference type="InterPro" id="IPR025256">
    <property type="entry name" value="TM7S3/TM198-like_dom"/>
</dbReference>
<evidence type="ECO:0000256" key="3">
    <source>
        <dbReference type="ARBA" id="ARBA00022989"/>
    </source>
</evidence>
<evidence type="ECO:0000256" key="5">
    <source>
        <dbReference type="SAM" id="MobiDB-lite"/>
    </source>
</evidence>
<dbReference type="Pfam" id="PF13886">
    <property type="entry name" value="TM7S3_TM198"/>
    <property type="match status" value="1"/>
</dbReference>
<feature type="non-terminal residue" evidence="9">
    <location>
        <position position="317"/>
    </location>
</feature>
<name>A0A6G1G631_9PEZI</name>
<keyword evidence="10" id="KW-1185">Reference proteome</keyword>
<keyword evidence="4 6" id="KW-0472">Membrane</keyword>
<organism evidence="9">
    <name type="scientific">Eremomyces bilateralis CBS 781.70</name>
    <dbReference type="NCBI Taxonomy" id="1392243"/>
    <lineage>
        <taxon>Eukaryota</taxon>
        <taxon>Fungi</taxon>
        <taxon>Dikarya</taxon>
        <taxon>Ascomycota</taxon>
        <taxon>Pezizomycotina</taxon>
        <taxon>Dothideomycetes</taxon>
        <taxon>Dothideomycetes incertae sedis</taxon>
        <taxon>Eremomycetales</taxon>
        <taxon>Eremomycetaceae</taxon>
        <taxon>Eremomyces</taxon>
    </lineage>
</organism>
<feature type="transmembrane region" description="Helical" evidence="6">
    <location>
        <begin position="181"/>
        <end position="200"/>
    </location>
</feature>
<gene>
    <name evidence="9 11" type="ORF">P152DRAFT_394922</name>
</gene>
<evidence type="ECO:0000256" key="7">
    <source>
        <dbReference type="SAM" id="SignalP"/>
    </source>
</evidence>
<reference evidence="11" key="3">
    <citation type="submission" date="2025-04" db="UniProtKB">
        <authorList>
            <consortium name="RefSeq"/>
        </authorList>
    </citation>
    <scope>IDENTIFICATION</scope>
    <source>
        <strain evidence="11">CBS 781.70</strain>
    </source>
</reference>
<feature type="compositionally biased region" description="Low complexity" evidence="5">
    <location>
        <begin position="39"/>
        <end position="64"/>
    </location>
</feature>
<feature type="compositionally biased region" description="Low complexity" evidence="5">
    <location>
        <begin position="73"/>
        <end position="90"/>
    </location>
</feature>
<feature type="transmembrane region" description="Helical" evidence="6">
    <location>
        <begin position="232"/>
        <end position="251"/>
    </location>
</feature>
<protein>
    <recommendedName>
        <fullName evidence="8">TM7S3/TM198-like domain-containing protein</fullName>
    </recommendedName>
</protein>
<sequence>MKLIAHSLFTGLCAIILLSGGALSSTNRYLSRRQDESIPTTRSTSAALSASPSSTAVSESRASLESTPSLALSKAEPSTTTTEASETVATLENAPSASGQPYNSSTDLEESEQLPIQPKITPAVGIAGALLMLTGLVYTLLGIQKKWIYVSFSVGYLFSLAVTVLIVYVMDPPVRDAIQGAYLVAAIVTGVFFGGIACIFSDITQGLGCLLGGYSLSMWLLTLRSGGLIQSVAGKAILIGVFSLVAFSFSFSSYTRSYALVVSMSFSGATVIMLGIDCFTRAGLKEFWLYLWDLSPKSFPINTTNYPLTRGIKAEVA</sequence>
<accession>A0A6G1G631</accession>
<keyword evidence="2 6" id="KW-0812">Transmembrane</keyword>
<feature type="signal peptide" evidence="7">
    <location>
        <begin position="1"/>
        <end position="24"/>
    </location>
</feature>
<dbReference type="PANTHER" id="PTHR39469:SF1">
    <property type="entry name" value="DUF4203 DOMAIN-CONTAINING PROTEIN"/>
    <property type="match status" value="1"/>
</dbReference>
<proteinExistence type="predicted"/>
<dbReference type="RefSeq" id="XP_033535186.1">
    <property type="nucleotide sequence ID" value="XM_033676278.1"/>
</dbReference>
<dbReference type="GO" id="GO:0016020">
    <property type="term" value="C:membrane"/>
    <property type="evidence" value="ECO:0007669"/>
    <property type="project" value="UniProtKB-SubCell"/>
</dbReference>
<reference evidence="11" key="2">
    <citation type="submission" date="2020-04" db="EMBL/GenBank/DDBJ databases">
        <authorList>
            <consortium name="NCBI Genome Project"/>
        </authorList>
    </citation>
    <scope>NUCLEOTIDE SEQUENCE</scope>
    <source>
        <strain evidence="11">CBS 781.70</strain>
    </source>
</reference>
<feature type="transmembrane region" description="Helical" evidence="6">
    <location>
        <begin position="120"/>
        <end position="141"/>
    </location>
</feature>
<evidence type="ECO:0000313" key="10">
    <source>
        <dbReference type="Proteomes" id="UP000504638"/>
    </source>
</evidence>
<dbReference type="Proteomes" id="UP000504638">
    <property type="component" value="Unplaced"/>
</dbReference>
<evidence type="ECO:0000313" key="9">
    <source>
        <dbReference type="EMBL" id="KAF1813555.1"/>
    </source>
</evidence>
<dbReference type="GeneID" id="54416848"/>
<feature type="transmembrane region" description="Helical" evidence="6">
    <location>
        <begin position="258"/>
        <end position="276"/>
    </location>
</feature>
<reference evidence="9 11" key="1">
    <citation type="submission" date="2020-01" db="EMBL/GenBank/DDBJ databases">
        <authorList>
            <consortium name="DOE Joint Genome Institute"/>
            <person name="Haridas S."/>
            <person name="Albert R."/>
            <person name="Binder M."/>
            <person name="Bloem J."/>
            <person name="Labutti K."/>
            <person name="Salamov A."/>
            <person name="Andreopoulos B."/>
            <person name="Baker S.E."/>
            <person name="Barry K."/>
            <person name="Bills G."/>
            <person name="Bluhm B.H."/>
            <person name="Cannon C."/>
            <person name="Castanera R."/>
            <person name="Culley D.E."/>
            <person name="Daum C."/>
            <person name="Ezra D."/>
            <person name="Gonzalez J.B."/>
            <person name="Henrissat B."/>
            <person name="Kuo A."/>
            <person name="Liang C."/>
            <person name="Lipzen A."/>
            <person name="Lutzoni F."/>
            <person name="Magnuson J."/>
            <person name="Mondo S."/>
            <person name="Nolan M."/>
            <person name="Ohm R."/>
            <person name="Pangilinan J."/>
            <person name="Park H.-J."/>
            <person name="Ramirez L."/>
            <person name="Alfaro M."/>
            <person name="Sun H."/>
            <person name="Tritt A."/>
            <person name="Yoshinaga Y."/>
            <person name="Zwiers L.-H."/>
            <person name="Turgeon B.G."/>
            <person name="Goodwin S.B."/>
            <person name="Spatafora J.W."/>
            <person name="Crous P.W."/>
            <person name="Grigoriev I.V."/>
        </authorList>
    </citation>
    <scope>NUCLEOTIDE SEQUENCE</scope>
    <source>
        <strain evidence="9 11">CBS 781.70</strain>
    </source>
</reference>
<dbReference type="AlphaFoldDB" id="A0A6G1G631"/>
<feature type="domain" description="TM7S3/TM198-like" evidence="8">
    <location>
        <begin position="128"/>
        <end position="317"/>
    </location>
</feature>
<evidence type="ECO:0000259" key="8">
    <source>
        <dbReference type="Pfam" id="PF13886"/>
    </source>
</evidence>
<feature type="chain" id="PRO_5044631847" description="TM7S3/TM198-like domain-containing protein" evidence="7">
    <location>
        <begin position="25"/>
        <end position="317"/>
    </location>
</feature>
<dbReference type="EMBL" id="ML975155">
    <property type="protein sequence ID" value="KAF1813555.1"/>
    <property type="molecule type" value="Genomic_DNA"/>
</dbReference>
<feature type="transmembrane region" description="Helical" evidence="6">
    <location>
        <begin position="148"/>
        <end position="169"/>
    </location>
</feature>
<evidence type="ECO:0000256" key="1">
    <source>
        <dbReference type="ARBA" id="ARBA00004141"/>
    </source>
</evidence>
<evidence type="ECO:0000256" key="2">
    <source>
        <dbReference type="ARBA" id="ARBA00022692"/>
    </source>
</evidence>
<evidence type="ECO:0000313" key="11">
    <source>
        <dbReference type="RefSeq" id="XP_033535186.1"/>
    </source>
</evidence>
<feature type="region of interest" description="Disordered" evidence="5">
    <location>
        <begin position="32"/>
        <end position="111"/>
    </location>
</feature>
<dbReference type="OrthoDB" id="102260at2759"/>
<feature type="compositionally biased region" description="Polar residues" evidence="5">
    <location>
        <begin position="93"/>
        <end position="106"/>
    </location>
</feature>